<organism evidence="2">
    <name type="scientific">freshwater metagenome</name>
    <dbReference type="NCBI Taxonomy" id="449393"/>
    <lineage>
        <taxon>unclassified sequences</taxon>
        <taxon>metagenomes</taxon>
        <taxon>ecological metagenomes</taxon>
    </lineage>
</organism>
<sequence length="181" mass="18414">MLVRRLVLGGVLLALGVVVGVVGLVLAFRGFFDIEATVPLDGQPHVVDVGAGEHFVWVDSSVRPPTCEVEADGTPLPLRPVGGSFTRSSGSAGPWQAEWVFDAPQAEVEVTCSAAGATDRDAVEIGPRIEGLGLVGQLLATIGLAAVLVLAGGIVLLVTLVRGVAAGSRPPEVPQAGPPTT</sequence>
<accession>A0A6J6S4T1</accession>
<keyword evidence="1" id="KW-0472">Membrane</keyword>
<reference evidence="2" key="1">
    <citation type="submission" date="2020-05" db="EMBL/GenBank/DDBJ databases">
        <authorList>
            <person name="Chiriac C."/>
            <person name="Salcher M."/>
            <person name="Ghai R."/>
            <person name="Kavagutti S V."/>
        </authorList>
    </citation>
    <scope>NUCLEOTIDE SEQUENCE</scope>
</reference>
<keyword evidence="1" id="KW-0812">Transmembrane</keyword>
<dbReference type="AlphaFoldDB" id="A0A6J6S4T1"/>
<protein>
    <submittedName>
        <fullName evidence="2">Unannotated protein</fullName>
    </submittedName>
</protein>
<feature type="transmembrane region" description="Helical" evidence="1">
    <location>
        <begin position="138"/>
        <end position="161"/>
    </location>
</feature>
<gene>
    <name evidence="2" type="ORF">UFOPK2761_00411</name>
</gene>
<keyword evidence="1" id="KW-1133">Transmembrane helix</keyword>
<name>A0A6J6S4T1_9ZZZZ</name>
<proteinExistence type="predicted"/>
<evidence type="ECO:0000313" key="2">
    <source>
        <dbReference type="EMBL" id="CAB4729723.1"/>
    </source>
</evidence>
<evidence type="ECO:0000256" key="1">
    <source>
        <dbReference type="SAM" id="Phobius"/>
    </source>
</evidence>
<dbReference type="EMBL" id="CAEZYQ010000002">
    <property type="protein sequence ID" value="CAB4729723.1"/>
    <property type="molecule type" value="Genomic_DNA"/>
</dbReference>